<dbReference type="Gene3D" id="3.90.226.10">
    <property type="entry name" value="2-enoyl-CoA Hydratase, Chain A, domain 1"/>
    <property type="match status" value="1"/>
</dbReference>
<dbReference type="FunFam" id="3.90.226.10:FF:000066">
    <property type="entry name" value="Enoyl-CoA hydratase"/>
    <property type="match status" value="1"/>
</dbReference>
<dbReference type="EMBL" id="LPVY01000013">
    <property type="protein sequence ID" value="KZB64080.1"/>
    <property type="molecule type" value="Genomic_DNA"/>
</dbReference>
<dbReference type="CDD" id="cd06558">
    <property type="entry name" value="crotonase-like"/>
    <property type="match status" value="1"/>
</dbReference>
<dbReference type="Pfam" id="PF00378">
    <property type="entry name" value="ECH_1"/>
    <property type="match status" value="1"/>
</dbReference>
<dbReference type="OrthoDB" id="9795613at2"/>
<reference evidence="2 3" key="1">
    <citation type="submission" date="2015-12" db="EMBL/GenBank/DDBJ databases">
        <title>Genome sequence of Thalassospira lucentensis MCCC 1A02072.</title>
        <authorList>
            <person name="Lu L."/>
            <person name="Lai Q."/>
            <person name="Shao Z."/>
            <person name="Qian P."/>
        </authorList>
    </citation>
    <scope>NUCLEOTIDE SEQUENCE [LARGE SCALE GENOMIC DNA]</scope>
    <source>
        <strain evidence="2 3">MCCC 1A02072</strain>
    </source>
</reference>
<dbReference type="AlphaFoldDB" id="A0A154L4L6"/>
<dbReference type="InterPro" id="IPR001753">
    <property type="entry name" value="Enoyl-CoA_hydra/iso"/>
</dbReference>
<evidence type="ECO:0000313" key="2">
    <source>
        <dbReference type="EMBL" id="KZB64080.1"/>
    </source>
</evidence>
<comment type="similarity">
    <text evidence="1">Belongs to the enoyl-CoA hydratase/isomerase family.</text>
</comment>
<dbReference type="GO" id="GO:0008300">
    <property type="term" value="P:isoprenoid catabolic process"/>
    <property type="evidence" value="ECO:0007669"/>
    <property type="project" value="TreeGrafter"/>
</dbReference>
<dbReference type="SUPFAM" id="SSF52096">
    <property type="entry name" value="ClpP/crotonase"/>
    <property type="match status" value="1"/>
</dbReference>
<sequence length="273" mass="28744">MRNVNTDNTDPSTDAVICQISASGVARITLNRPEIHNAFDDVLIGDLTAKLDALDADPAVRVVILTGAGKSFSAGADLNWMKRMAGYSHAENLADSRALARLMKTLNFCSKPTIGLINGAAFGGGVGLAACCDIVIASDRASFCLSEVKLGLIPAVISPYVVEAIGVSQARRYFLTAERFDAATAHAIGLVHEIVSGDDLTARGDAMAKLLLANGPGAMNAAKSLIYAVANKPIDDDVIDDTARRIADQRASAEGREGVSAFLEKRPAKWSEN</sequence>
<gene>
    <name evidence="2" type="ORF">AUP42_20025</name>
</gene>
<protein>
    <submittedName>
        <fullName evidence="2">Enoyl-CoA hydratase</fullName>
    </submittedName>
</protein>
<dbReference type="InterPro" id="IPR014748">
    <property type="entry name" value="Enoyl-CoA_hydra_C"/>
</dbReference>
<comment type="caution">
    <text evidence="2">The sequence shown here is derived from an EMBL/GenBank/DDBJ whole genome shotgun (WGS) entry which is preliminary data.</text>
</comment>
<dbReference type="Proteomes" id="UP000076335">
    <property type="component" value="Unassembled WGS sequence"/>
</dbReference>
<dbReference type="PANTHER" id="PTHR42964:SF1">
    <property type="entry name" value="POLYKETIDE BIOSYNTHESIS ENOYL-COA HYDRATASE PKSH-RELATED"/>
    <property type="match status" value="1"/>
</dbReference>
<accession>A0A154L4L6</accession>
<dbReference type="InterPro" id="IPR051683">
    <property type="entry name" value="Enoyl-CoA_Hydratase/Isomerase"/>
</dbReference>
<dbReference type="GO" id="GO:0003824">
    <property type="term" value="F:catalytic activity"/>
    <property type="evidence" value="ECO:0007669"/>
    <property type="project" value="UniProtKB-ARBA"/>
</dbReference>
<evidence type="ECO:0000256" key="1">
    <source>
        <dbReference type="ARBA" id="ARBA00005254"/>
    </source>
</evidence>
<dbReference type="PANTHER" id="PTHR42964">
    <property type="entry name" value="ENOYL-COA HYDRATASE"/>
    <property type="match status" value="1"/>
</dbReference>
<name>A0A154L4L6_9PROT</name>
<dbReference type="InterPro" id="IPR029045">
    <property type="entry name" value="ClpP/crotonase-like_dom_sf"/>
</dbReference>
<organism evidence="2 3">
    <name type="scientific">Thalassospira lucentensis</name>
    <dbReference type="NCBI Taxonomy" id="168935"/>
    <lineage>
        <taxon>Bacteria</taxon>
        <taxon>Pseudomonadati</taxon>
        <taxon>Pseudomonadota</taxon>
        <taxon>Alphaproteobacteria</taxon>
        <taxon>Rhodospirillales</taxon>
        <taxon>Thalassospiraceae</taxon>
        <taxon>Thalassospira</taxon>
    </lineage>
</organism>
<evidence type="ECO:0000313" key="3">
    <source>
        <dbReference type="Proteomes" id="UP000076335"/>
    </source>
</evidence>
<proteinExistence type="inferred from homology"/>
<dbReference type="RefSeq" id="WP_062952061.1">
    <property type="nucleotide sequence ID" value="NZ_LPVY01000013.1"/>
</dbReference>
<dbReference type="Gene3D" id="1.10.12.10">
    <property type="entry name" value="Lyase 2-enoyl-coa Hydratase, Chain A, domain 2"/>
    <property type="match status" value="1"/>
</dbReference>